<reference evidence="5" key="1">
    <citation type="journal article" date="2015" name="Proc. Natl. Acad. Sci. U.S.A.">
        <title>Genome sequence of the Asian Tiger mosquito, Aedes albopictus, reveals insights into its biology, genetics, and evolution.</title>
        <authorList>
            <person name="Chen X.G."/>
            <person name="Jiang X."/>
            <person name="Gu J."/>
            <person name="Xu M."/>
            <person name="Wu Y."/>
            <person name="Deng Y."/>
            <person name="Zhang C."/>
            <person name="Bonizzoni M."/>
            <person name="Dermauw W."/>
            <person name="Vontas J."/>
            <person name="Armbruster P."/>
            <person name="Huang X."/>
            <person name="Yang Y."/>
            <person name="Zhang H."/>
            <person name="He W."/>
            <person name="Peng H."/>
            <person name="Liu Y."/>
            <person name="Wu K."/>
            <person name="Chen J."/>
            <person name="Lirakis M."/>
            <person name="Topalis P."/>
            <person name="Van Leeuwen T."/>
            <person name="Hall A.B."/>
            <person name="Jiang X."/>
            <person name="Thorpe C."/>
            <person name="Mueller R.L."/>
            <person name="Sun C."/>
            <person name="Waterhouse R.M."/>
            <person name="Yan G."/>
            <person name="Tu Z.J."/>
            <person name="Fang X."/>
            <person name="James A.A."/>
        </authorList>
    </citation>
    <scope>NUCLEOTIDE SEQUENCE [LARGE SCALE GENOMIC DNA]</scope>
    <source>
        <strain evidence="5">Foshan</strain>
    </source>
</reference>
<feature type="compositionally biased region" description="Low complexity" evidence="1">
    <location>
        <begin position="124"/>
        <end position="138"/>
    </location>
</feature>
<feature type="signal peptide" evidence="2">
    <location>
        <begin position="1"/>
        <end position="20"/>
    </location>
</feature>
<reference evidence="4" key="2">
    <citation type="submission" date="2025-05" db="UniProtKB">
        <authorList>
            <consortium name="EnsemblMetazoa"/>
        </authorList>
    </citation>
    <scope>IDENTIFICATION</scope>
    <source>
        <strain evidence="4">Foshan</strain>
    </source>
</reference>
<evidence type="ECO:0000256" key="2">
    <source>
        <dbReference type="SAM" id="SignalP"/>
    </source>
</evidence>
<keyword evidence="2" id="KW-0732">Signal</keyword>
<evidence type="ECO:0000313" key="4">
    <source>
        <dbReference type="EnsemblMetazoa" id="AALFPA23_006992.P9244"/>
    </source>
</evidence>
<sequence length="440" mass="45752">MKQLILLLVVAAALVDYSQAQGNRKCAANGEYCLTHSECCSGSCLSFSYKCVPVPPSASVGTVFVPASPAIETDNRFGGGDDGGTSITQKTCAKNGEYCLTHAECCSGSCLSFSYKCVPTQPGTSSGVQQQQPQRPQRPQSPPPTQASGATNSIESSTVDLGNRVGENEQPGTSTTATQTTARPPAKCAAVGEYCLTSSECCSGSCLSYSYKCVTNLQLRTPVVVLLSDVAAIANRIGGGPSSSDTSSPAKCAAVGEYCLTAADCCSRSCLSFSYKCVQNYDLGTQQLTSSGIPVQLPAGGSSLNTIDTANRFGGSERQCLANGHACFYGQECCSGACFRSFCATQITLGIPESFLTRPSAVNGPYVPVNSLDELITRFGGGSDANAAVKDSSASASLKRANIGGRSEAQKQCAVVGEGCSRQEDCCSMRCHSYRRKCVT</sequence>
<evidence type="ECO:0000256" key="1">
    <source>
        <dbReference type="SAM" id="MobiDB-lite"/>
    </source>
</evidence>
<keyword evidence="5" id="KW-1185">Reference proteome</keyword>
<feature type="chain" id="PRO_5047512173" description="UPF0506 domain-containing protein" evidence="2">
    <location>
        <begin position="21"/>
        <end position="440"/>
    </location>
</feature>
<organism evidence="4 5">
    <name type="scientific">Aedes albopictus</name>
    <name type="common">Asian tiger mosquito</name>
    <name type="synonym">Stegomyia albopicta</name>
    <dbReference type="NCBI Taxonomy" id="7160"/>
    <lineage>
        <taxon>Eukaryota</taxon>
        <taxon>Metazoa</taxon>
        <taxon>Ecdysozoa</taxon>
        <taxon>Arthropoda</taxon>
        <taxon>Hexapoda</taxon>
        <taxon>Insecta</taxon>
        <taxon>Pterygota</taxon>
        <taxon>Neoptera</taxon>
        <taxon>Endopterygota</taxon>
        <taxon>Diptera</taxon>
        <taxon>Nematocera</taxon>
        <taxon>Culicoidea</taxon>
        <taxon>Culicidae</taxon>
        <taxon>Culicinae</taxon>
        <taxon>Aedini</taxon>
        <taxon>Aedes</taxon>
        <taxon>Stegomyia</taxon>
    </lineage>
</organism>
<dbReference type="GeneID" id="109416092"/>
<dbReference type="InterPro" id="IPR021712">
    <property type="entry name" value="UPF0506"/>
</dbReference>
<evidence type="ECO:0000313" key="5">
    <source>
        <dbReference type="Proteomes" id="UP000069940"/>
    </source>
</evidence>
<dbReference type="EnsemblMetazoa" id="AALFPA23_006992.R9244">
    <property type="protein sequence ID" value="AALFPA23_006992.P9244"/>
    <property type="gene ID" value="AALFPA23_006992"/>
</dbReference>
<feature type="region of interest" description="Disordered" evidence="1">
    <location>
        <begin position="124"/>
        <end position="152"/>
    </location>
</feature>
<proteinExistence type="predicted"/>
<feature type="domain" description="UPF0506" evidence="3">
    <location>
        <begin position="312"/>
        <end position="343"/>
    </location>
</feature>
<protein>
    <recommendedName>
        <fullName evidence="3">UPF0506 domain-containing protein</fullName>
    </recommendedName>
</protein>
<dbReference type="Proteomes" id="UP000069940">
    <property type="component" value="Unassembled WGS sequence"/>
</dbReference>
<accession>A0ABM1Y9C4</accession>
<dbReference type="Pfam" id="PF11703">
    <property type="entry name" value="UPF0506"/>
    <property type="match status" value="1"/>
</dbReference>
<name>A0ABM1Y9C4_AEDAL</name>
<evidence type="ECO:0000259" key="3">
    <source>
        <dbReference type="Pfam" id="PF11703"/>
    </source>
</evidence>
<dbReference type="RefSeq" id="XP_019545605.3">
    <property type="nucleotide sequence ID" value="XM_019690060.3"/>
</dbReference>